<proteinExistence type="predicted"/>
<gene>
    <name evidence="1" type="ORF">A7J05_33775</name>
</gene>
<evidence type="ECO:0000313" key="2">
    <source>
        <dbReference type="Proteomes" id="UP000187191"/>
    </source>
</evidence>
<organism evidence="1 2">
    <name type="scientific">Streptomyces alfalfae</name>
    <dbReference type="NCBI Taxonomy" id="1642299"/>
    <lineage>
        <taxon>Bacteria</taxon>
        <taxon>Bacillati</taxon>
        <taxon>Actinomycetota</taxon>
        <taxon>Actinomycetes</taxon>
        <taxon>Kitasatosporales</taxon>
        <taxon>Streptomycetaceae</taxon>
        <taxon>Streptomyces</taxon>
    </lineage>
</organism>
<sequence length="78" mass="8616">MTHPVDADELLIRIRGARDWASSEADRIFAHSETLQSDGRAAEALNASIEARAFQSIRIVLDEILRPGTHGEPRPGPR</sequence>
<name>A0ABN4VVY1_9ACTN</name>
<dbReference type="EMBL" id="CP015588">
    <property type="protein sequence ID" value="APY89988.1"/>
    <property type="molecule type" value="Genomic_DNA"/>
</dbReference>
<dbReference type="Proteomes" id="UP000187191">
    <property type="component" value="Chromosome"/>
</dbReference>
<protein>
    <submittedName>
        <fullName evidence="1">Uncharacterized protein</fullName>
    </submittedName>
</protein>
<keyword evidence="2" id="KW-1185">Reference proteome</keyword>
<evidence type="ECO:0000313" key="1">
    <source>
        <dbReference type="EMBL" id="APY89988.1"/>
    </source>
</evidence>
<accession>A0ABN4VVY1</accession>
<reference evidence="1 2" key="1">
    <citation type="submission" date="2016-05" db="EMBL/GenBank/DDBJ databases">
        <authorList>
            <person name="Gu J."/>
        </authorList>
    </citation>
    <scope>NUCLEOTIDE SEQUENCE [LARGE SCALE GENOMIC DNA]</scope>
    <source>
        <strain evidence="1 2">ACCC40021</strain>
    </source>
</reference>